<dbReference type="InterPro" id="IPR002130">
    <property type="entry name" value="Cyclophilin-type_PPIase_dom"/>
</dbReference>
<keyword evidence="3 4" id="KW-0413">Isomerase</keyword>
<evidence type="ECO:0000259" key="5">
    <source>
        <dbReference type="PROSITE" id="PS50072"/>
    </source>
</evidence>
<dbReference type="PRINTS" id="PR00153">
    <property type="entry name" value="CSAPPISMRASE"/>
</dbReference>
<gene>
    <name evidence="6" type="ORF">HZU75_12060</name>
</gene>
<dbReference type="GO" id="GO:0003755">
    <property type="term" value="F:peptidyl-prolyl cis-trans isomerase activity"/>
    <property type="evidence" value="ECO:0007669"/>
    <property type="project" value="UniProtKB-UniRule"/>
</dbReference>
<protein>
    <recommendedName>
        <fullName evidence="4">Peptidyl-prolyl cis-trans isomerase</fullName>
        <shortName evidence="4">PPIase</shortName>
        <ecNumber evidence="4">5.2.1.8</ecNumber>
    </recommendedName>
</protein>
<name>A0A7D5ZKC0_9NEIS</name>
<feature type="domain" description="PPIase cyclophilin-type" evidence="5">
    <location>
        <begin position="31"/>
        <end position="182"/>
    </location>
</feature>
<dbReference type="PANTHER" id="PTHR43246">
    <property type="entry name" value="PEPTIDYL-PROLYL CIS-TRANS ISOMERASE CYP38, CHLOROPLASTIC"/>
    <property type="match status" value="1"/>
</dbReference>
<dbReference type="InterPro" id="IPR029000">
    <property type="entry name" value="Cyclophilin-like_dom_sf"/>
</dbReference>
<evidence type="ECO:0000313" key="7">
    <source>
        <dbReference type="Proteomes" id="UP000510822"/>
    </source>
</evidence>
<dbReference type="SUPFAM" id="SSF50891">
    <property type="entry name" value="Cyclophilin-like"/>
    <property type="match status" value="1"/>
</dbReference>
<evidence type="ECO:0000256" key="2">
    <source>
        <dbReference type="ARBA" id="ARBA00023110"/>
    </source>
</evidence>
<dbReference type="InterPro" id="IPR020892">
    <property type="entry name" value="Cyclophilin-type_PPIase_CS"/>
</dbReference>
<dbReference type="AlphaFoldDB" id="A0A7D5ZKC0"/>
<evidence type="ECO:0000256" key="3">
    <source>
        <dbReference type="ARBA" id="ARBA00023235"/>
    </source>
</evidence>
<comment type="catalytic activity">
    <reaction evidence="4">
        <text>[protein]-peptidylproline (omega=180) = [protein]-peptidylproline (omega=0)</text>
        <dbReference type="Rhea" id="RHEA:16237"/>
        <dbReference type="Rhea" id="RHEA-COMP:10747"/>
        <dbReference type="Rhea" id="RHEA-COMP:10748"/>
        <dbReference type="ChEBI" id="CHEBI:83833"/>
        <dbReference type="ChEBI" id="CHEBI:83834"/>
        <dbReference type="EC" id="5.2.1.8"/>
    </reaction>
</comment>
<accession>A0A7D5ZKC0</accession>
<dbReference type="Proteomes" id="UP000510822">
    <property type="component" value="Chromosome"/>
</dbReference>
<dbReference type="EC" id="5.2.1.8" evidence="4"/>
<proteinExistence type="inferred from homology"/>
<dbReference type="KEGG" id="cfon:HZU75_12060"/>
<sequence>MSSMISFAATATATPAAATTNPQVEMITSKGKVVIELYPEAAPKTVANFLQYVKSKHYDGTIFHRVIKDFVVQGGGFTPEMEQKPTKAAIENEAKMAFEKGLKNDRGMVAMARTGAPHSATSQFYINLVNNDSLNYPSFDKWGYAVFAKVVSGMEVVDQIAKAPTVPGDQPAENIILLSAKELPAKADKAATKTASKASKASK</sequence>
<dbReference type="PROSITE" id="PS00170">
    <property type="entry name" value="CSA_PPIASE_1"/>
    <property type="match status" value="1"/>
</dbReference>
<dbReference type="EMBL" id="CP058952">
    <property type="protein sequence ID" value="QLI83269.1"/>
    <property type="molecule type" value="Genomic_DNA"/>
</dbReference>
<dbReference type="Pfam" id="PF00160">
    <property type="entry name" value="Pro_isomerase"/>
    <property type="match status" value="1"/>
</dbReference>
<keyword evidence="2 4" id="KW-0697">Rotamase</keyword>
<organism evidence="6 7">
    <name type="scientific">Chitinibacter fontanus</name>
    <dbReference type="NCBI Taxonomy" id="1737446"/>
    <lineage>
        <taxon>Bacteria</taxon>
        <taxon>Pseudomonadati</taxon>
        <taxon>Pseudomonadota</taxon>
        <taxon>Betaproteobacteria</taxon>
        <taxon>Neisseriales</taxon>
        <taxon>Chitinibacteraceae</taxon>
        <taxon>Chitinibacter</taxon>
    </lineage>
</organism>
<reference evidence="6 7" key="1">
    <citation type="journal article" date="2016" name="Int. J. Syst. Evol. Microbiol.">
        <title>Chitinibacter fontanus sp. nov., isolated from a spring.</title>
        <authorList>
            <person name="Sheu S.Y."/>
            <person name="Li Y.S."/>
            <person name="Young C.C."/>
            <person name="Chen W.M."/>
        </authorList>
    </citation>
    <scope>NUCLEOTIDE SEQUENCE [LARGE SCALE GENOMIC DNA]</scope>
    <source>
        <strain evidence="6 7">STM-7</strain>
    </source>
</reference>
<comment type="similarity">
    <text evidence="1 4">Belongs to the cyclophilin-type PPIase family.</text>
</comment>
<comment type="function">
    <text evidence="4">PPIases accelerate the folding of proteins. It catalyzes the cis-trans isomerization of proline imidic peptide bonds in oligopeptides.</text>
</comment>
<evidence type="ECO:0000313" key="6">
    <source>
        <dbReference type="EMBL" id="QLI83269.1"/>
    </source>
</evidence>
<dbReference type="Gene3D" id="2.40.100.10">
    <property type="entry name" value="Cyclophilin-like"/>
    <property type="match status" value="1"/>
</dbReference>
<dbReference type="GO" id="GO:0006457">
    <property type="term" value="P:protein folding"/>
    <property type="evidence" value="ECO:0007669"/>
    <property type="project" value="InterPro"/>
</dbReference>
<dbReference type="PROSITE" id="PS50072">
    <property type="entry name" value="CSA_PPIASE_2"/>
    <property type="match status" value="1"/>
</dbReference>
<dbReference type="InterPro" id="IPR044665">
    <property type="entry name" value="E_coli_cyclophilin_A-like"/>
</dbReference>
<keyword evidence="7" id="KW-1185">Reference proteome</keyword>
<evidence type="ECO:0000256" key="4">
    <source>
        <dbReference type="RuleBase" id="RU363019"/>
    </source>
</evidence>
<evidence type="ECO:0000256" key="1">
    <source>
        <dbReference type="ARBA" id="ARBA00007365"/>
    </source>
</evidence>